<dbReference type="HAMAP" id="MF_00573">
    <property type="entry name" value="Ribosomal_eL33"/>
    <property type="match status" value="1"/>
</dbReference>
<dbReference type="InterPro" id="IPR009000">
    <property type="entry name" value="Transl_B-barrel_sf"/>
</dbReference>
<reference evidence="4" key="1">
    <citation type="submission" date="2021-01" db="EMBL/GenBank/DDBJ databases">
        <authorList>
            <person name="Corre E."/>
            <person name="Pelletier E."/>
            <person name="Niang G."/>
            <person name="Scheremetjew M."/>
            <person name="Finn R."/>
            <person name="Kale V."/>
            <person name="Holt S."/>
            <person name="Cochrane G."/>
            <person name="Meng A."/>
            <person name="Brown T."/>
            <person name="Cohen L."/>
        </authorList>
    </citation>
    <scope>NUCLEOTIDE SEQUENCE</scope>
    <source>
        <strain evidence="4">FSP1.4</strain>
    </source>
</reference>
<dbReference type="GO" id="GO:1990904">
    <property type="term" value="C:ribonucleoprotein complex"/>
    <property type="evidence" value="ECO:0007669"/>
    <property type="project" value="UniProtKB-KW"/>
</dbReference>
<dbReference type="SUPFAM" id="SSF50447">
    <property type="entry name" value="Translation proteins"/>
    <property type="match status" value="1"/>
</dbReference>
<dbReference type="Pfam" id="PF01247">
    <property type="entry name" value="Ribosomal_L35Ae"/>
    <property type="match status" value="1"/>
</dbReference>
<dbReference type="Gene3D" id="2.40.10.190">
    <property type="entry name" value="translation elongation factor selb, chain A, domain 4"/>
    <property type="match status" value="1"/>
</dbReference>
<dbReference type="GO" id="GO:0003735">
    <property type="term" value="F:structural constituent of ribosome"/>
    <property type="evidence" value="ECO:0007669"/>
    <property type="project" value="InterPro"/>
</dbReference>
<accession>A0A7S3JCV2</accession>
<dbReference type="AlphaFoldDB" id="A0A7S3JCV2"/>
<dbReference type="GO" id="GO:0005840">
    <property type="term" value="C:ribosome"/>
    <property type="evidence" value="ECO:0007669"/>
    <property type="project" value="UniProtKB-KW"/>
</dbReference>
<evidence type="ECO:0008006" key="5">
    <source>
        <dbReference type="Google" id="ProtNLM"/>
    </source>
</evidence>
<comment type="similarity">
    <text evidence="1">Belongs to the eukaryotic ribosomal protein eL33 family.</text>
</comment>
<name>A0A7S3JCV2_9SPIT</name>
<dbReference type="GO" id="GO:0006412">
    <property type="term" value="P:translation"/>
    <property type="evidence" value="ECO:0007669"/>
    <property type="project" value="InterPro"/>
</dbReference>
<dbReference type="PANTHER" id="PTHR10902">
    <property type="entry name" value="60S RIBOSOMAL PROTEIN L35A"/>
    <property type="match status" value="1"/>
</dbReference>
<evidence type="ECO:0000313" key="4">
    <source>
        <dbReference type="EMBL" id="CAE0351701.1"/>
    </source>
</evidence>
<protein>
    <recommendedName>
        <fullName evidence="5">60S ribosomal protein L35a</fullName>
    </recommendedName>
</protein>
<organism evidence="4">
    <name type="scientific">Euplotes harpa</name>
    <dbReference type="NCBI Taxonomy" id="151035"/>
    <lineage>
        <taxon>Eukaryota</taxon>
        <taxon>Sar</taxon>
        <taxon>Alveolata</taxon>
        <taxon>Ciliophora</taxon>
        <taxon>Intramacronucleata</taxon>
        <taxon>Spirotrichea</taxon>
        <taxon>Hypotrichia</taxon>
        <taxon>Euplotida</taxon>
        <taxon>Euplotidae</taxon>
        <taxon>Euplotes</taxon>
    </lineage>
</organism>
<sequence>MVKDSMLRRRGGGEPIRLYQPGVFSGFRRSRVNQFPNHALIHIEGVKDVLASRFYLGKKVVLVRKAPTGGKSNKRFRTMWGKVISSHGKNGVVRAKFRHNLPAEAIGERVRVMLY</sequence>
<evidence type="ECO:0000256" key="1">
    <source>
        <dbReference type="ARBA" id="ARBA00009269"/>
    </source>
</evidence>
<evidence type="ECO:0000256" key="3">
    <source>
        <dbReference type="ARBA" id="ARBA00023274"/>
    </source>
</evidence>
<dbReference type="InterPro" id="IPR001780">
    <property type="entry name" value="Ribosomal_eL33"/>
</dbReference>
<gene>
    <name evidence="4" type="ORF">EHAR0213_LOCUS10615</name>
</gene>
<proteinExistence type="inferred from homology"/>
<dbReference type="InterPro" id="IPR038661">
    <property type="entry name" value="Ribosomal_eL33_sf"/>
</dbReference>
<keyword evidence="2" id="KW-0689">Ribosomal protein</keyword>
<keyword evidence="3" id="KW-0687">Ribonucleoprotein</keyword>
<dbReference type="EMBL" id="HBII01025535">
    <property type="protein sequence ID" value="CAE0351701.1"/>
    <property type="molecule type" value="Transcribed_RNA"/>
</dbReference>
<evidence type="ECO:0000256" key="2">
    <source>
        <dbReference type="ARBA" id="ARBA00022980"/>
    </source>
</evidence>